<dbReference type="EMBL" id="BMAU01021220">
    <property type="protein sequence ID" value="GFY00420.1"/>
    <property type="molecule type" value="Genomic_DNA"/>
</dbReference>
<keyword evidence="2" id="KW-1185">Reference proteome</keyword>
<evidence type="ECO:0000313" key="2">
    <source>
        <dbReference type="Proteomes" id="UP000887159"/>
    </source>
</evidence>
<protein>
    <submittedName>
        <fullName evidence="1">Uncharacterized protein</fullName>
    </submittedName>
</protein>
<evidence type="ECO:0000313" key="1">
    <source>
        <dbReference type="EMBL" id="GFY00420.1"/>
    </source>
</evidence>
<organism evidence="1 2">
    <name type="scientific">Trichonephila clavipes</name>
    <name type="common">Golden silk orbweaver</name>
    <name type="synonym">Nephila clavipes</name>
    <dbReference type="NCBI Taxonomy" id="2585209"/>
    <lineage>
        <taxon>Eukaryota</taxon>
        <taxon>Metazoa</taxon>
        <taxon>Ecdysozoa</taxon>
        <taxon>Arthropoda</taxon>
        <taxon>Chelicerata</taxon>
        <taxon>Arachnida</taxon>
        <taxon>Araneae</taxon>
        <taxon>Araneomorphae</taxon>
        <taxon>Entelegynae</taxon>
        <taxon>Araneoidea</taxon>
        <taxon>Nephilidae</taxon>
        <taxon>Trichonephila</taxon>
    </lineage>
</organism>
<dbReference type="Proteomes" id="UP000887159">
    <property type="component" value="Unassembled WGS sequence"/>
</dbReference>
<comment type="caution">
    <text evidence="1">The sequence shown here is derived from an EMBL/GenBank/DDBJ whole genome shotgun (WGS) entry which is preliminary data.</text>
</comment>
<dbReference type="AlphaFoldDB" id="A0A8X6RWX8"/>
<accession>A0A8X6RWX8</accession>
<gene>
    <name evidence="1" type="primary">NCL1_20185</name>
    <name evidence="1" type="ORF">TNCV_1664591</name>
</gene>
<proteinExistence type="predicted"/>
<name>A0A8X6RWX8_TRICX</name>
<sequence>MIEAFTTSSPHTNTIVVTAEIESGFVAKDDLVPFRCSPVSSGAAPLQTETSMGGRQGITCNGRHEPKCPSARRLRTVREDTGAPNEGATCAWMAVDEEIRCASAFLTMWRPSWQLVCRGRPELGLRVNDTGLNTPCSQHNQSDLIDELLA</sequence>
<reference evidence="1" key="1">
    <citation type="submission" date="2020-08" db="EMBL/GenBank/DDBJ databases">
        <title>Multicomponent nature underlies the extraordinary mechanical properties of spider dragline silk.</title>
        <authorList>
            <person name="Kono N."/>
            <person name="Nakamura H."/>
            <person name="Mori M."/>
            <person name="Yoshida Y."/>
            <person name="Ohtoshi R."/>
            <person name="Malay A.D."/>
            <person name="Moran D.A.P."/>
            <person name="Tomita M."/>
            <person name="Numata K."/>
            <person name="Arakawa K."/>
        </authorList>
    </citation>
    <scope>NUCLEOTIDE SEQUENCE</scope>
</reference>